<name>A0A7W9SEY6_9FIRM</name>
<reference evidence="3 4" key="1">
    <citation type="submission" date="2020-08" db="EMBL/GenBank/DDBJ databases">
        <title>Genomic Encyclopedia of Type Strains, Phase IV (KMG-IV): sequencing the most valuable type-strain genomes for metagenomic binning, comparative biology and taxonomic classification.</title>
        <authorList>
            <person name="Goeker M."/>
        </authorList>
    </citation>
    <scope>NUCLEOTIDE SEQUENCE [LARGE SCALE GENOMIC DNA]</scope>
    <source>
        <strain evidence="3 4">DSM 17245</strain>
    </source>
</reference>
<feature type="signal peptide" evidence="2">
    <location>
        <begin position="1"/>
        <end position="19"/>
    </location>
</feature>
<accession>A0A7W9SEY6</accession>
<feature type="region of interest" description="Disordered" evidence="1">
    <location>
        <begin position="31"/>
        <end position="65"/>
    </location>
</feature>
<evidence type="ECO:0000313" key="3">
    <source>
        <dbReference type="EMBL" id="MBB6040586.1"/>
    </source>
</evidence>
<dbReference type="GeneID" id="85014109"/>
<dbReference type="PROSITE" id="PS51257">
    <property type="entry name" value="PROKAR_LIPOPROTEIN"/>
    <property type="match status" value="1"/>
</dbReference>
<evidence type="ECO:0000313" key="4">
    <source>
        <dbReference type="Proteomes" id="UP000522163"/>
    </source>
</evidence>
<dbReference type="Proteomes" id="UP000522163">
    <property type="component" value="Unassembled WGS sequence"/>
</dbReference>
<dbReference type="InterPro" id="IPR024291">
    <property type="entry name" value="DUF3829"/>
</dbReference>
<comment type="caution">
    <text evidence="3">The sequence shown here is derived from an EMBL/GenBank/DDBJ whole genome shotgun (WGS) entry which is preliminary data.</text>
</comment>
<dbReference type="RefSeq" id="WP_183682668.1">
    <property type="nucleotide sequence ID" value="NZ_JACHHH010000002.1"/>
</dbReference>
<evidence type="ECO:0000256" key="2">
    <source>
        <dbReference type="SAM" id="SignalP"/>
    </source>
</evidence>
<feature type="chain" id="PRO_5039701145" description="DUF3829 domain-containing protein" evidence="2">
    <location>
        <begin position="20"/>
        <end position="357"/>
    </location>
</feature>
<dbReference type="Pfam" id="PF12889">
    <property type="entry name" value="DUF3829"/>
    <property type="match status" value="1"/>
</dbReference>
<evidence type="ECO:0000256" key="1">
    <source>
        <dbReference type="SAM" id="MobiDB-lite"/>
    </source>
</evidence>
<dbReference type="EMBL" id="JACHHH010000002">
    <property type="protein sequence ID" value="MBB6040586.1"/>
    <property type="molecule type" value="Genomic_DNA"/>
</dbReference>
<organism evidence="3 4">
    <name type="scientific">Oribacterium sinus</name>
    <dbReference type="NCBI Taxonomy" id="237576"/>
    <lineage>
        <taxon>Bacteria</taxon>
        <taxon>Bacillati</taxon>
        <taxon>Bacillota</taxon>
        <taxon>Clostridia</taxon>
        <taxon>Lachnospirales</taxon>
        <taxon>Lachnospiraceae</taxon>
        <taxon>Oribacterium</taxon>
    </lineage>
</organism>
<proteinExistence type="predicted"/>
<dbReference type="AlphaFoldDB" id="A0A7W9SEY6"/>
<sequence>MKKIVLGLGAIALALSLSACEDLKMAQNAIKQEKSGESGGDSSESGDNPLDALKKNLSADSGESDDELTQYNNYVDFSNFLTGNFEDNIGRYFEGVEPETEFKVIEGGHYTTVSFSDYDMEQVQSYLDQANAGTNFPDLDEQVKTLAPIVLETMKVYNEAASYGDLQAYKDDQYAKAQEIHSRLFPLVQSYIDPADTYTAAIHSLSVERQQEEMQRMKDNGLTIRYDMLRIMDLKNQIIDAFSEQPNVAEANIADLDLTKIRPAYDELATLLLEFVPLSKDKDAAEKEGFDNNYYVTTFADAAGDFKKQLQEMIDRKESGKGFSENELQILWATDGSFQKISEAASQMTETYNRAVG</sequence>
<evidence type="ECO:0008006" key="5">
    <source>
        <dbReference type="Google" id="ProtNLM"/>
    </source>
</evidence>
<gene>
    <name evidence="3" type="ORF">HNQ46_000549</name>
</gene>
<protein>
    <recommendedName>
        <fullName evidence="5">DUF3829 domain-containing protein</fullName>
    </recommendedName>
</protein>
<keyword evidence="2" id="KW-0732">Signal</keyword>